<dbReference type="Proteomes" id="UP000054075">
    <property type="component" value="Unassembled WGS sequence"/>
</dbReference>
<evidence type="ECO:0000313" key="1">
    <source>
        <dbReference type="EMBL" id="EDP46626.1"/>
    </source>
</evidence>
<dbReference type="EMBL" id="AAQJ02000001">
    <property type="protein sequence ID" value="EDP46626.1"/>
    <property type="molecule type" value="Genomic_DNA"/>
</dbReference>
<keyword evidence="2" id="KW-1185">Reference proteome</keyword>
<accession>A8PM29</accession>
<reference evidence="1" key="1">
    <citation type="submission" date="2006-04" db="EMBL/GenBank/DDBJ databases">
        <authorList>
            <person name="Seshadri R."/>
            <person name="Federici B.A."/>
        </authorList>
    </citation>
    <scope>NUCLEOTIDE SEQUENCE [LARGE SCALE GENOMIC DNA]</scope>
</reference>
<gene>
    <name evidence="1" type="ORF">RICGR_0604</name>
</gene>
<comment type="caution">
    <text evidence="1">The sequence shown here is derived from an EMBL/GenBank/DDBJ whole genome shotgun (WGS) entry which is preliminary data.</text>
</comment>
<name>A8PM29_9COXI</name>
<reference evidence="1" key="2">
    <citation type="submission" date="2007-10" db="EMBL/GenBank/DDBJ databases">
        <authorList>
            <person name="Myers G.S."/>
        </authorList>
    </citation>
    <scope>NUCLEOTIDE SEQUENCE [LARGE SCALE GENOMIC DNA]</scope>
</reference>
<sequence>MTLHAVARVSPNKMLLSTFADSSEPSYTAVMRIVMVCNDKK</sequence>
<proteinExistence type="predicted"/>
<dbReference type="AlphaFoldDB" id="A8PM29"/>
<organism evidence="1 2">
    <name type="scientific">Rickettsiella grylli</name>
    <dbReference type="NCBI Taxonomy" id="59196"/>
    <lineage>
        <taxon>Bacteria</taxon>
        <taxon>Pseudomonadati</taxon>
        <taxon>Pseudomonadota</taxon>
        <taxon>Gammaproteobacteria</taxon>
        <taxon>Legionellales</taxon>
        <taxon>Coxiellaceae</taxon>
        <taxon>Rickettsiella</taxon>
    </lineage>
</organism>
<protein>
    <submittedName>
        <fullName evidence="1">Uncharacterized protein</fullName>
    </submittedName>
</protein>
<evidence type="ECO:0000313" key="2">
    <source>
        <dbReference type="Proteomes" id="UP000054075"/>
    </source>
</evidence>